<protein>
    <submittedName>
        <fullName evidence="1">Uncharacterized protein</fullName>
    </submittedName>
</protein>
<evidence type="ECO:0000313" key="1">
    <source>
        <dbReference type="EMBL" id="DAE12815.1"/>
    </source>
</evidence>
<proteinExistence type="predicted"/>
<accession>A0A8S5Q0F1</accession>
<name>A0A8S5Q0F1_9CAUD</name>
<reference evidence="1" key="1">
    <citation type="journal article" date="2021" name="Proc. Natl. Acad. Sci. U.S.A.">
        <title>A Catalog of Tens of Thousands of Viruses from Human Metagenomes Reveals Hidden Associations with Chronic Diseases.</title>
        <authorList>
            <person name="Tisza M.J."/>
            <person name="Buck C.B."/>
        </authorList>
    </citation>
    <scope>NUCLEOTIDE SEQUENCE</scope>
    <source>
        <strain evidence="1">CtOrJ23</strain>
    </source>
</reference>
<sequence>MSKTKLKEVIKELKNNKIACAHLSFSTKQNLPYTIWTTDEVECTCADGSIAHKEETIALEVYFSKNDTETTKKVEEILNVTCGTYETSGEIYIQDEGICEVIYYFASA</sequence>
<organism evidence="1">
    <name type="scientific">Siphoviridae sp. ctOrJ23</name>
    <dbReference type="NCBI Taxonomy" id="2825481"/>
    <lineage>
        <taxon>Viruses</taxon>
        <taxon>Duplodnaviria</taxon>
        <taxon>Heunggongvirae</taxon>
        <taxon>Uroviricota</taxon>
        <taxon>Caudoviricetes</taxon>
    </lineage>
</organism>
<dbReference type="EMBL" id="BK015557">
    <property type="protein sequence ID" value="DAE12815.1"/>
    <property type="molecule type" value="Genomic_DNA"/>
</dbReference>